<name>A0A811RHJ4_9POAL</name>
<dbReference type="AlphaFoldDB" id="A0A811RHJ4"/>
<proteinExistence type="predicted"/>
<dbReference type="OrthoDB" id="1925573at2759"/>
<protein>
    <submittedName>
        <fullName evidence="1">Uncharacterized protein</fullName>
    </submittedName>
</protein>
<dbReference type="EMBL" id="CAJGYO010000015">
    <property type="protein sequence ID" value="CAD6269823.1"/>
    <property type="molecule type" value="Genomic_DNA"/>
</dbReference>
<evidence type="ECO:0000313" key="1">
    <source>
        <dbReference type="EMBL" id="CAD6269823.1"/>
    </source>
</evidence>
<keyword evidence="2" id="KW-1185">Reference proteome</keyword>
<organism evidence="1 2">
    <name type="scientific">Miscanthus lutarioriparius</name>
    <dbReference type="NCBI Taxonomy" id="422564"/>
    <lineage>
        <taxon>Eukaryota</taxon>
        <taxon>Viridiplantae</taxon>
        <taxon>Streptophyta</taxon>
        <taxon>Embryophyta</taxon>
        <taxon>Tracheophyta</taxon>
        <taxon>Spermatophyta</taxon>
        <taxon>Magnoliopsida</taxon>
        <taxon>Liliopsida</taxon>
        <taxon>Poales</taxon>
        <taxon>Poaceae</taxon>
        <taxon>PACMAD clade</taxon>
        <taxon>Panicoideae</taxon>
        <taxon>Andropogonodae</taxon>
        <taxon>Andropogoneae</taxon>
        <taxon>Saccharinae</taxon>
        <taxon>Miscanthus</taxon>
    </lineage>
</organism>
<dbReference type="InterPro" id="IPR012337">
    <property type="entry name" value="RNaseH-like_sf"/>
</dbReference>
<gene>
    <name evidence="1" type="ORF">NCGR_LOCUS53121</name>
</gene>
<accession>A0A811RHJ4</accession>
<evidence type="ECO:0000313" key="2">
    <source>
        <dbReference type="Proteomes" id="UP000604825"/>
    </source>
</evidence>
<sequence length="174" mass="20792">MVISDKWSVYREVRDDSPTPTAQIVKDLILSDVWWDKVDYILKITTPIYEMIRMTDTDTPCLHLVYEMWDSMIEKVKKVIYRYEGKQEDEESSLYSVIYDILIARWTKGNNPLHCLAHSLNPRYYSKKWIEEGPGREPPHKDKEVSKMRMVCFKKFFPMPEELAKVKRRVLKVL</sequence>
<reference evidence="1" key="1">
    <citation type="submission" date="2020-10" db="EMBL/GenBank/DDBJ databases">
        <authorList>
            <person name="Han B."/>
            <person name="Lu T."/>
            <person name="Zhao Q."/>
            <person name="Huang X."/>
            <person name="Zhao Y."/>
        </authorList>
    </citation>
    <scope>NUCLEOTIDE SEQUENCE</scope>
</reference>
<dbReference type="SUPFAM" id="SSF53098">
    <property type="entry name" value="Ribonuclease H-like"/>
    <property type="match status" value="1"/>
</dbReference>
<dbReference type="Proteomes" id="UP000604825">
    <property type="component" value="Unassembled WGS sequence"/>
</dbReference>
<comment type="caution">
    <text evidence="1">The sequence shown here is derived from an EMBL/GenBank/DDBJ whole genome shotgun (WGS) entry which is preliminary data.</text>
</comment>